<accession>A0AA36GE79</accession>
<dbReference type="AlphaFoldDB" id="A0AA36GE79"/>
<dbReference type="CDD" id="cd00519">
    <property type="entry name" value="Lipase_3"/>
    <property type="match status" value="2"/>
</dbReference>
<protein>
    <recommendedName>
        <fullName evidence="1">Fungal lipase-type domain-containing protein</fullName>
    </recommendedName>
</protein>
<proteinExistence type="predicted"/>
<comment type="caution">
    <text evidence="2">The sequence shown here is derived from an EMBL/GenBank/DDBJ whole genome shotgun (WGS) entry which is preliminary data.</text>
</comment>
<feature type="domain" description="Fungal lipase-type" evidence="1">
    <location>
        <begin position="455"/>
        <end position="573"/>
    </location>
</feature>
<dbReference type="GO" id="GO:0006629">
    <property type="term" value="P:lipid metabolic process"/>
    <property type="evidence" value="ECO:0007669"/>
    <property type="project" value="InterPro"/>
</dbReference>
<dbReference type="PANTHER" id="PTHR45908:SF17">
    <property type="entry name" value="FUNGAL LIPASE-LIKE DOMAIN-CONTAINING PROTEIN"/>
    <property type="match status" value="1"/>
</dbReference>
<sequence length="644" mass="73457">MQLRCFYALCILIVVSAQDDQQQCIQCVQAGKTWCGYRKTCEEKTSDCATPIQLALNCPRVPDPAYAYNDSFARYYITPLIGGLFLDTPESCLKLIPHISYYKNVRVQCAKEQTDVHCYGYSAWDPVEKAIIIVFIGASSEMQGLDLTYSSLLQKKIAFFENGRLIKYFNDAFLFLWNGGLERQVRTLKYQYPDFKIYVVGHSMGASLATVAAAYLVKWNMWAPENLRLITMGQPRTGDYEFAQWHDATFPYSYRIISHRDPVPHSPPRIGADAAFHHRYEVWYDNDMAVGQPYTVCQEADGDYCSNKVSNKEGSDHLFYFNLQIKEWGLNGCPAANLTRWCPVTKTCEEKTTNCTTPIIYILNCPRSPDPAYAYNDSFARNYITPLIGGLFLDTPEKCLRQLPYVAYYQNLRVQCNKKHEDAQCYSYVARDTVEKAIIVAIGVSPEIQDANVTAVFGEKVAFFDDGHVYKYFSDAFISLWDSGLEKQVHTLTYLYEDYKLYITGHSLGASIASVGASYLVKWGMFLPKNIKLITFGQTRIGDYDFAEWHDAAFPYSYRVVSRHDPVPHMPPQESDGKPFHHLYEVWYNNDMAVGQPYTICEEADGNYCSNSVTNNVDSDHLFYFNRNIKEWGLNGCPALTSTA</sequence>
<dbReference type="SUPFAM" id="SSF53474">
    <property type="entry name" value="alpha/beta-Hydrolases"/>
    <property type="match status" value="2"/>
</dbReference>
<dbReference type="PANTHER" id="PTHR45908">
    <property type="entry name" value="PROTEIN CBG11750-RELATED"/>
    <property type="match status" value="1"/>
</dbReference>
<organism evidence="2 3">
    <name type="scientific">Cylicocyclus nassatus</name>
    <name type="common">Nematode worm</name>
    <dbReference type="NCBI Taxonomy" id="53992"/>
    <lineage>
        <taxon>Eukaryota</taxon>
        <taxon>Metazoa</taxon>
        <taxon>Ecdysozoa</taxon>
        <taxon>Nematoda</taxon>
        <taxon>Chromadorea</taxon>
        <taxon>Rhabditida</taxon>
        <taxon>Rhabditina</taxon>
        <taxon>Rhabditomorpha</taxon>
        <taxon>Strongyloidea</taxon>
        <taxon>Strongylidae</taxon>
        <taxon>Cylicocyclus</taxon>
    </lineage>
</organism>
<feature type="domain" description="Fungal lipase-type" evidence="1">
    <location>
        <begin position="134"/>
        <end position="269"/>
    </location>
</feature>
<evidence type="ECO:0000313" key="2">
    <source>
        <dbReference type="EMBL" id="CAJ0589044.1"/>
    </source>
</evidence>
<name>A0AA36GE79_CYLNA</name>
<evidence type="ECO:0000313" key="3">
    <source>
        <dbReference type="Proteomes" id="UP001176961"/>
    </source>
</evidence>
<dbReference type="Pfam" id="PF01764">
    <property type="entry name" value="Lipase_3"/>
    <property type="match status" value="2"/>
</dbReference>
<keyword evidence="3" id="KW-1185">Reference proteome</keyword>
<reference evidence="2" key="1">
    <citation type="submission" date="2023-07" db="EMBL/GenBank/DDBJ databases">
        <authorList>
            <consortium name="CYATHOMIX"/>
        </authorList>
    </citation>
    <scope>NUCLEOTIDE SEQUENCE</scope>
    <source>
        <strain evidence="2">N/A</strain>
    </source>
</reference>
<dbReference type="Gene3D" id="3.40.50.1820">
    <property type="entry name" value="alpha/beta hydrolase"/>
    <property type="match status" value="2"/>
</dbReference>
<evidence type="ECO:0000259" key="1">
    <source>
        <dbReference type="Pfam" id="PF01764"/>
    </source>
</evidence>
<dbReference type="EMBL" id="CATQJL010000001">
    <property type="protein sequence ID" value="CAJ0589044.1"/>
    <property type="molecule type" value="Genomic_DNA"/>
</dbReference>
<dbReference type="InterPro" id="IPR029058">
    <property type="entry name" value="AB_hydrolase_fold"/>
</dbReference>
<dbReference type="InterPro" id="IPR002921">
    <property type="entry name" value="Fungal_lipase-type"/>
</dbReference>
<dbReference type="Proteomes" id="UP001176961">
    <property type="component" value="Unassembled WGS sequence"/>
</dbReference>
<gene>
    <name evidence="2" type="ORF">CYNAS_LOCUS1027</name>
</gene>